<dbReference type="AlphaFoldDB" id="A0A2S1ET84"/>
<dbReference type="Proteomes" id="UP000244369">
    <property type="component" value="Chromosome"/>
</dbReference>
<reference evidence="1 2" key="1">
    <citation type="submission" date="2018-03" db="EMBL/GenBank/DDBJ databases">
        <title>Complete Genome Sequence of the Chinese traditional Highland Barley wine Isolate Lactobacillus reuteri WHH1689.</title>
        <authorList>
            <person name="Chen S."/>
            <person name="Chen L."/>
            <person name="Chen L."/>
            <person name="Li Y."/>
        </authorList>
    </citation>
    <scope>NUCLEOTIDE SEQUENCE [LARGE SCALE GENOMIC DNA]</scope>
    <source>
        <strain evidence="1 2">WHH1689</strain>
    </source>
</reference>
<dbReference type="EMBL" id="CP027805">
    <property type="protein sequence ID" value="AWD63133.1"/>
    <property type="molecule type" value="Genomic_DNA"/>
</dbReference>
<proteinExistence type="predicted"/>
<accession>A0A2S1ET84</accession>
<sequence length="50" mass="5733">MMENRVSNSKANATYQNSSKVKEVAYRIFAAVANAIFGRSRRRTINPNNW</sequence>
<organism evidence="1 2">
    <name type="scientific">Limosilactobacillus reuteri</name>
    <name type="common">Lactobacillus reuteri</name>
    <dbReference type="NCBI Taxonomy" id="1598"/>
    <lineage>
        <taxon>Bacteria</taxon>
        <taxon>Bacillati</taxon>
        <taxon>Bacillota</taxon>
        <taxon>Bacilli</taxon>
        <taxon>Lactobacillales</taxon>
        <taxon>Lactobacillaceae</taxon>
        <taxon>Limosilactobacillus</taxon>
    </lineage>
</organism>
<evidence type="ECO:0000313" key="2">
    <source>
        <dbReference type="Proteomes" id="UP000244369"/>
    </source>
</evidence>
<gene>
    <name evidence="1" type="ORF">LWHH1689_1852</name>
</gene>
<name>A0A2S1ET84_LIMRT</name>
<evidence type="ECO:0000313" key="1">
    <source>
        <dbReference type="EMBL" id="AWD63133.1"/>
    </source>
</evidence>
<protein>
    <submittedName>
        <fullName evidence="1">Membrane protein</fullName>
    </submittedName>
</protein>